<evidence type="ECO:0000256" key="5">
    <source>
        <dbReference type="ARBA" id="ARBA00022692"/>
    </source>
</evidence>
<dbReference type="GO" id="GO:0008610">
    <property type="term" value="P:lipid biosynthetic process"/>
    <property type="evidence" value="ECO:0007669"/>
    <property type="project" value="UniProtKB-ARBA"/>
</dbReference>
<feature type="transmembrane region" description="Helical" evidence="8">
    <location>
        <begin position="305"/>
        <end position="324"/>
    </location>
</feature>
<gene>
    <name evidence="9" type="ORF">CARN6_1953</name>
</gene>
<feature type="transmembrane region" description="Helical" evidence="8">
    <location>
        <begin position="110"/>
        <end position="127"/>
    </location>
</feature>
<keyword evidence="7 8" id="KW-0472">Membrane</keyword>
<keyword evidence="6 8" id="KW-1133">Transmembrane helix</keyword>
<organism evidence="9">
    <name type="scientific">mine drainage metagenome</name>
    <dbReference type="NCBI Taxonomy" id="410659"/>
    <lineage>
        <taxon>unclassified sequences</taxon>
        <taxon>metagenomes</taxon>
        <taxon>ecological metagenomes</taxon>
    </lineage>
</organism>
<dbReference type="PANTHER" id="PTHR33908:SF11">
    <property type="entry name" value="MEMBRANE PROTEIN"/>
    <property type="match status" value="1"/>
</dbReference>
<evidence type="ECO:0000256" key="3">
    <source>
        <dbReference type="ARBA" id="ARBA00022676"/>
    </source>
</evidence>
<evidence type="ECO:0000313" key="9">
    <source>
        <dbReference type="EMBL" id="CBI08480.1"/>
    </source>
</evidence>
<dbReference type="AlphaFoldDB" id="E6QMK9"/>
<comment type="subcellular location">
    <subcellularLocation>
        <location evidence="1">Cell membrane</location>
        <topology evidence="1">Multi-pass membrane protein</topology>
    </subcellularLocation>
</comment>
<feature type="transmembrane region" description="Helical" evidence="8">
    <location>
        <begin position="234"/>
        <end position="257"/>
    </location>
</feature>
<dbReference type="EMBL" id="CABQ01000227">
    <property type="protein sequence ID" value="CBI08480.1"/>
    <property type="molecule type" value="Genomic_DNA"/>
</dbReference>
<keyword evidence="4" id="KW-0808">Transferase</keyword>
<keyword evidence="3" id="KW-0328">Glycosyltransferase</keyword>
<proteinExistence type="predicted"/>
<evidence type="ECO:0008006" key="10">
    <source>
        <dbReference type="Google" id="ProtNLM"/>
    </source>
</evidence>
<evidence type="ECO:0000256" key="1">
    <source>
        <dbReference type="ARBA" id="ARBA00004651"/>
    </source>
</evidence>
<accession>E6QMK9</accession>
<evidence type="ECO:0000256" key="6">
    <source>
        <dbReference type="ARBA" id="ARBA00022989"/>
    </source>
</evidence>
<evidence type="ECO:0000256" key="2">
    <source>
        <dbReference type="ARBA" id="ARBA00022475"/>
    </source>
</evidence>
<feature type="transmembrane region" description="Helical" evidence="8">
    <location>
        <begin position="139"/>
        <end position="160"/>
    </location>
</feature>
<keyword evidence="2" id="KW-1003">Cell membrane</keyword>
<evidence type="ECO:0000256" key="7">
    <source>
        <dbReference type="ARBA" id="ARBA00023136"/>
    </source>
</evidence>
<evidence type="ECO:0000256" key="8">
    <source>
        <dbReference type="SAM" id="Phobius"/>
    </source>
</evidence>
<evidence type="ECO:0000256" key="4">
    <source>
        <dbReference type="ARBA" id="ARBA00022679"/>
    </source>
</evidence>
<comment type="caution">
    <text evidence="9">The sequence shown here is derived from an EMBL/GenBank/DDBJ whole genome shotgun (WGS) entry which is preliminary data.</text>
</comment>
<feature type="transmembrane region" description="Helical" evidence="8">
    <location>
        <begin position="336"/>
        <end position="356"/>
    </location>
</feature>
<dbReference type="GO" id="GO:0005886">
    <property type="term" value="C:plasma membrane"/>
    <property type="evidence" value="ECO:0007669"/>
    <property type="project" value="UniProtKB-SubCell"/>
</dbReference>
<sequence length="393" mass="43295">MMTGAFHDHLLWVCCAQIFLATLSVVLVARIAERAFRRPGAGVAAAWFFACDPLSIEYSIRLMSETLFVFLLLLSLDRMVVYLKTRKTCPLLLAAILLASATYVRPVGYWLALCCAGFFALYGAIQTHSTMTRAHTKNIGVWGALLFITVFALLVIPWQIRNFHRSGYAGFSSVVEKNLYFYEAAAVTATIEHRTLLEEQIMLGKQDDSYFIVHPEQAGWTQGMRLKFMRAEAMHILSAHPFVFFATYLRGLGVVSFSPGATEFLRMIGMPQVQDVSLAEYLKKTIQQGSGAPIASRLQGLPESLLVSIVFEIFLVAVYVLAMLRLTFSRGGTPAVCLIALVSFYFLLVSGGGQAVSRLRTPAMPGIAILAGGGIAQVLKPSGKRKNSEDAKW</sequence>
<dbReference type="GO" id="GO:0016763">
    <property type="term" value="F:pentosyltransferase activity"/>
    <property type="evidence" value="ECO:0007669"/>
    <property type="project" value="TreeGrafter"/>
</dbReference>
<reference evidence="9" key="1">
    <citation type="submission" date="2009-10" db="EMBL/GenBank/DDBJ databases">
        <title>Diversity of trophic interactions inside an arsenic-rich microbial ecosystem.</title>
        <authorList>
            <person name="Bertin P.N."/>
            <person name="Heinrich-Salmeron A."/>
            <person name="Pelletier E."/>
            <person name="Goulhen-Chollet F."/>
            <person name="Arsene-Ploetze F."/>
            <person name="Gallien S."/>
            <person name="Calteau A."/>
            <person name="Vallenet D."/>
            <person name="Casiot C."/>
            <person name="Chane-Woon-Ming B."/>
            <person name="Giloteaux L."/>
            <person name="Barakat M."/>
            <person name="Bonnefoy V."/>
            <person name="Bruneel O."/>
            <person name="Chandler M."/>
            <person name="Cleiss J."/>
            <person name="Duran R."/>
            <person name="Elbaz-Poulichet F."/>
            <person name="Fonknechten N."/>
            <person name="Lauga B."/>
            <person name="Mornico D."/>
            <person name="Ortet P."/>
            <person name="Schaeffer C."/>
            <person name="Siguier P."/>
            <person name="Alexander Thil Smith A."/>
            <person name="Van Dorsselaer A."/>
            <person name="Weissenbach J."/>
            <person name="Medigue C."/>
            <person name="Le Paslier D."/>
        </authorList>
    </citation>
    <scope>NUCLEOTIDE SEQUENCE</scope>
</reference>
<keyword evidence="5 8" id="KW-0812">Transmembrane</keyword>
<dbReference type="PANTHER" id="PTHR33908">
    <property type="entry name" value="MANNOSYLTRANSFERASE YKCB-RELATED"/>
    <property type="match status" value="1"/>
</dbReference>
<protein>
    <recommendedName>
        <fullName evidence="10">Glycosyltransferase RgtA/B/C/D-like domain-containing protein</fullName>
    </recommendedName>
</protein>
<name>E6QMK9_9ZZZZ</name>
<dbReference type="InterPro" id="IPR050297">
    <property type="entry name" value="LipidA_mod_glycosyltrf_83"/>
</dbReference>